<reference evidence="1 2" key="1">
    <citation type="submission" date="2017-12" db="EMBL/GenBank/DDBJ databases">
        <title>Comparative genomics of Botrytis spp.</title>
        <authorList>
            <person name="Valero-Jimenez C.A."/>
            <person name="Tapia P."/>
            <person name="Veloso J."/>
            <person name="Silva-Moreno E."/>
            <person name="Staats M."/>
            <person name="Valdes J.H."/>
            <person name="Van Kan J.A.L."/>
        </authorList>
    </citation>
    <scope>NUCLEOTIDE SEQUENCE [LARGE SCALE GENOMIC DNA]</scope>
    <source>
        <strain evidence="1 2">MUCL3349</strain>
    </source>
</reference>
<protein>
    <submittedName>
        <fullName evidence="1">Uncharacterized protein</fullName>
    </submittedName>
</protein>
<organism evidence="1 2">
    <name type="scientific">Botrytis porri</name>
    <dbReference type="NCBI Taxonomy" id="87229"/>
    <lineage>
        <taxon>Eukaryota</taxon>
        <taxon>Fungi</taxon>
        <taxon>Dikarya</taxon>
        <taxon>Ascomycota</taxon>
        <taxon>Pezizomycotina</taxon>
        <taxon>Leotiomycetes</taxon>
        <taxon>Helotiales</taxon>
        <taxon>Sclerotiniaceae</taxon>
        <taxon>Botrytis</taxon>
    </lineage>
</organism>
<gene>
    <name evidence="1" type="ORF">BPOR_0379g00010</name>
</gene>
<accession>A0A4Z1KJV7</accession>
<evidence type="ECO:0000313" key="2">
    <source>
        <dbReference type="Proteomes" id="UP000297280"/>
    </source>
</evidence>
<dbReference type="PROSITE" id="PS51257">
    <property type="entry name" value="PROKAR_LIPOPROTEIN"/>
    <property type="match status" value="1"/>
</dbReference>
<dbReference type="AlphaFoldDB" id="A0A4Z1KJV7"/>
<comment type="caution">
    <text evidence="1">The sequence shown here is derived from an EMBL/GenBank/DDBJ whole genome shotgun (WGS) entry which is preliminary data.</text>
</comment>
<keyword evidence="2" id="KW-1185">Reference proteome</keyword>
<evidence type="ECO:0000313" key="1">
    <source>
        <dbReference type="EMBL" id="TGO85616.1"/>
    </source>
</evidence>
<dbReference type="EMBL" id="PQXO01000378">
    <property type="protein sequence ID" value="TGO85616.1"/>
    <property type="molecule type" value="Genomic_DNA"/>
</dbReference>
<dbReference type="Proteomes" id="UP000297280">
    <property type="component" value="Unassembled WGS sequence"/>
</dbReference>
<name>A0A4Z1KJV7_9HELO</name>
<sequence>MTLKKFIRCVMPAAPVRVVALEWLYLGISLVACLEYVRNRHIDSNWATIANWVNSMAQEAEN</sequence>
<proteinExistence type="predicted"/>